<protein>
    <recommendedName>
        <fullName evidence="3 9">Tubulin gamma chain</fullName>
    </recommendedName>
</protein>
<dbReference type="SMART" id="SM00864">
    <property type="entry name" value="Tubulin"/>
    <property type="match status" value="1"/>
</dbReference>
<dbReference type="PANTHER" id="PTHR11588">
    <property type="entry name" value="TUBULIN"/>
    <property type="match status" value="1"/>
</dbReference>
<dbReference type="Gene3D" id="1.10.287.600">
    <property type="entry name" value="Helix hairpin bin"/>
    <property type="match status" value="1"/>
</dbReference>
<dbReference type="SUPFAM" id="SSF55307">
    <property type="entry name" value="Tubulin C-terminal domain-like"/>
    <property type="match status" value="1"/>
</dbReference>
<dbReference type="Pfam" id="PF00091">
    <property type="entry name" value="Tubulin"/>
    <property type="match status" value="1"/>
</dbReference>
<dbReference type="InterPro" id="IPR008280">
    <property type="entry name" value="Tub_FtsZ_C"/>
</dbReference>
<dbReference type="Proteomes" id="UP001497600">
    <property type="component" value="Chromosome F"/>
</dbReference>
<organism evidence="11 12">
    <name type="scientific">[Candida] anglica</name>
    <dbReference type="NCBI Taxonomy" id="148631"/>
    <lineage>
        <taxon>Eukaryota</taxon>
        <taxon>Fungi</taxon>
        <taxon>Dikarya</taxon>
        <taxon>Ascomycota</taxon>
        <taxon>Saccharomycotina</taxon>
        <taxon>Pichiomycetes</taxon>
        <taxon>Debaryomycetaceae</taxon>
        <taxon>Kurtzmaniella</taxon>
    </lineage>
</organism>
<evidence type="ECO:0000256" key="2">
    <source>
        <dbReference type="ARBA" id="ARBA00009636"/>
    </source>
</evidence>
<evidence type="ECO:0000313" key="12">
    <source>
        <dbReference type="Proteomes" id="UP001497600"/>
    </source>
</evidence>
<evidence type="ECO:0000256" key="4">
    <source>
        <dbReference type="ARBA" id="ARBA00022490"/>
    </source>
</evidence>
<dbReference type="InterPro" id="IPR017975">
    <property type="entry name" value="Tubulin_CS"/>
</dbReference>
<evidence type="ECO:0000313" key="11">
    <source>
        <dbReference type="EMBL" id="CAK7914541.1"/>
    </source>
</evidence>
<evidence type="ECO:0000256" key="5">
    <source>
        <dbReference type="ARBA" id="ARBA00022701"/>
    </source>
</evidence>
<evidence type="ECO:0000259" key="10">
    <source>
        <dbReference type="SMART" id="SM00864"/>
    </source>
</evidence>
<keyword evidence="6 9" id="KW-0547">Nucleotide-binding</keyword>
<keyword evidence="5 9" id="KW-0493">Microtubule</keyword>
<keyword evidence="7 9" id="KW-0342">GTP-binding</keyword>
<dbReference type="PROSITE" id="PS00227">
    <property type="entry name" value="TUBULIN"/>
    <property type="match status" value="1"/>
</dbReference>
<evidence type="ECO:0000256" key="6">
    <source>
        <dbReference type="ARBA" id="ARBA00022741"/>
    </source>
</evidence>
<evidence type="ECO:0000256" key="3">
    <source>
        <dbReference type="ARBA" id="ARBA00018848"/>
    </source>
</evidence>
<comment type="similarity">
    <text evidence="2 9">Belongs to the tubulin family.</text>
</comment>
<comment type="subcellular location">
    <subcellularLocation>
        <location evidence="1">Cytoplasm</location>
        <location evidence="1">Cytoskeleton</location>
        <location evidence="1">Microtubule organizing center</location>
    </subcellularLocation>
</comment>
<dbReference type="Gene3D" id="3.40.50.1440">
    <property type="entry name" value="Tubulin/FtsZ, GTPase domain"/>
    <property type="match status" value="1"/>
</dbReference>
<name>A0ABP0EG83_9ASCO</name>
<dbReference type="InterPro" id="IPR000217">
    <property type="entry name" value="Tubulin"/>
</dbReference>
<proteinExistence type="inferred from homology"/>
<dbReference type="PRINTS" id="PR01164">
    <property type="entry name" value="GAMMATUBULIN"/>
</dbReference>
<feature type="domain" description="Tubulin/FtsZ GTPase" evidence="10">
    <location>
        <begin position="67"/>
        <end position="265"/>
    </location>
</feature>
<dbReference type="InterPro" id="IPR023123">
    <property type="entry name" value="Tubulin_C"/>
</dbReference>
<gene>
    <name evidence="11" type="primary">TUB4</name>
    <name evidence="11" type="ORF">CAAN4_F16886</name>
</gene>
<dbReference type="InterPro" id="IPR002454">
    <property type="entry name" value="Gamma_tubulin"/>
</dbReference>
<comment type="function">
    <text evidence="9">Tubulin is the major constituent of microtubules, protein filaments consisting of alpha- and beta-tubulin heterodimers. Gamma-tubulin is a key component of the gamma-tubulin ring complex (gTuRC) which mediates microtubule nucleation. The gTuRC regulates the minus-end nucleation of alpha-beta tubulin heterodimers that grow into microtubule protafilaments, a critical step in centrosome duplication and spindle formation.</text>
</comment>
<keyword evidence="12" id="KW-1185">Reference proteome</keyword>
<reference evidence="11 12" key="1">
    <citation type="submission" date="2024-01" db="EMBL/GenBank/DDBJ databases">
        <authorList>
            <consortium name="Genoscope - CEA"/>
            <person name="William W."/>
        </authorList>
    </citation>
    <scope>NUCLEOTIDE SEQUENCE [LARGE SCALE GENOMIC DNA]</scope>
    <source>
        <strain evidence="11 12">29B2s-10</strain>
    </source>
</reference>
<evidence type="ECO:0000256" key="9">
    <source>
        <dbReference type="RuleBase" id="RU000352"/>
    </source>
</evidence>
<evidence type="ECO:0000256" key="8">
    <source>
        <dbReference type="ARBA" id="ARBA00023212"/>
    </source>
</evidence>
<keyword evidence="8" id="KW-0206">Cytoskeleton</keyword>
<evidence type="ECO:0000256" key="1">
    <source>
        <dbReference type="ARBA" id="ARBA00004267"/>
    </source>
</evidence>
<sequence length="468" mass="51695">MPGEVISLQTGQCGNQVGLEYWNQLAADHGILPDGTVVPDTERPLQYESSVGSTDQIANSGSLSTATDLFFTQSETSRYIPRSILIDLEPSVISKSMSKMPMFNPRNVHLSHQGNGAANNWQSGYSYGLQYQDELMDLIDRECDKCDNLSTFQLFHSVAGGTGSGVGSLLLELLNDRYGKKLMTTFSVFPSNEKTSDVVVQPYNTVLTLKRLIEYSNGTFVFDNDSLNSIENTLYGMKDASAFEGTNKLISFVAASVSNSLRFPSYMYSSYESVLSTLVPTPDLKFLTASLAPRSSSMNEHDIILELMNDKYKMNRVEEPAKYISVLDFLVGAGNNNIRNGGFNNISSNEIKKGILKSQSRLDFVPWTSKSVHVVLGKGRDIAGGSPSKFAGVQISNNTSIAGVFTKIVKQYDLLAKREAYINYYTSDNSTDERARVMDLFNECKESVVGVIDEYKACQQGNYLDDDM</sequence>
<accession>A0ABP0EG83</accession>
<dbReference type="CDD" id="cd02188">
    <property type="entry name" value="gamma_tubulin"/>
    <property type="match status" value="1"/>
</dbReference>
<dbReference type="InterPro" id="IPR003008">
    <property type="entry name" value="Tubulin_FtsZ_GTPase"/>
</dbReference>
<dbReference type="InterPro" id="IPR036525">
    <property type="entry name" value="Tubulin/FtsZ_GTPase_sf"/>
</dbReference>
<dbReference type="PRINTS" id="PR01161">
    <property type="entry name" value="TUBULIN"/>
</dbReference>
<dbReference type="EMBL" id="OZ004258">
    <property type="protein sequence ID" value="CAK7914541.1"/>
    <property type="molecule type" value="Genomic_DNA"/>
</dbReference>
<keyword evidence="4" id="KW-0963">Cytoplasm</keyword>
<evidence type="ECO:0000256" key="7">
    <source>
        <dbReference type="ARBA" id="ARBA00023134"/>
    </source>
</evidence>
<dbReference type="SUPFAM" id="SSF52490">
    <property type="entry name" value="Tubulin nucleotide-binding domain-like"/>
    <property type="match status" value="1"/>
</dbReference>